<keyword evidence="3" id="KW-0812">Transmembrane</keyword>
<reference evidence="4" key="1">
    <citation type="submission" date="2021-06" db="EMBL/GenBank/DDBJ databases">
        <authorList>
            <person name="Kallberg Y."/>
            <person name="Tangrot J."/>
            <person name="Rosling A."/>
        </authorList>
    </citation>
    <scope>NUCLEOTIDE SEQUENCE</scope>
    <source>
        <strain evidence="4">UK204</strain>
    </source>
</reference>
<keyword evidence="3" id="KW-0472">Membrane</keyword>
<dbReference type="Pfam" id="PF24681">
    <property type="entry name" value="Kelch_KLHDC2_KLHL20_DRC7"/>
    <property type="match status" value="1"/>
</dbReference>
<keyword evidence="2" id="KW-0677">Repeat</keyword>
<accession>A0A9N9HC52</accession>
<evidence type="ECO:0000256" key="3">
    <source>
        <dbReference type="SAM" id="Phobius"/>
    </source>
</evidence>
<proteinExistence type="predicted"/>
<evidence type="ECO:0000256" key="1">
    <source>
        <dbReference type="ARBA" id="ARBA00022441"/>
    </source>
</evidence>
<dbReference type="InterPro" id="IPR015915">
    <property type="entry name" value="Kelch-typ_b-propeller"/>
</dbReference>
<keyword evidence="5" id="KW-1185">Reference proteome</keyword>
<organism evidence="4 5">
    <name type="scientific">Funneliformis caledonium</name>
    <dbReference type="NCBI Taxonomy" id="1117310"/>
    <lineage>
        <taxon>Eukaryota</taxon>
        <taxon>Fungi</taxon>
        <taxon>Fungi incertae sedis</taxon>
        <taxon>Mucoromycota</taxon>
        <taxon>Glomeromycotina</taxon>
        <taxon>Glomeromycetes</taxon>
        <taxon>Glomerales</taxon>
        <taxon>Glomeraceae</taxon>
        <taxon>Funneliformis</taxon>
    </lineage>
</organism>
<sequence length="416" mass="46008">MPVIQIWCGVCRDSGTMRILDLEVKSQSTSFKPVKRGSHTATLINDKLYILGGHNVSADPSGMTGKQFFYLDVSVSFSIKDVKWVNLTSNNSVPPHFRASAVKGGANNKTLFLYGGEPINEQIEQMEVVYTFDTQGNSWSIPKITGIYSVRKKSLFPVVDNNGKMFLFGGFTFAIFNVNDYVNDMTILDTINLRWEQGSSINAPTPRGYYGATLLPDQKIIYIGGYTSDQPLSLEQVYLYDTMNDEWSTQSTSGKIPSNRDSFSAVLGLDGQRVIIYGGTNISNSDALYELNVKGWEWRIPKVQSDIYLLDISNIDEYQWTNLYTPSDSLISSPSTTTKSMTSSTAINENAVAPKETNNNSPNTMNVVVLVGAILGTLAFGILLSVGGFLLCSKRRRKTQVYQVAIPTPRETKSVS</sequence>
<dbReference type="EMBL" id="CAJVPQ010005649">
    <property type="protein sequence ID" value="CAG8673380.1"/>
    <property type="molecule type" value="Genomic_DNA"/>
</dbReference>
<keyword evidence="1" id="KW-0880">Kelch repeat</keyword>
<name>A0A9N9HC52_9GLOM</name>
<protein>
    <submittedName>
        <fullName evidence="4">11826_t:CDS:1</fullName>
    </submittedName>
</protein>
<gene>
    <name evidence="4" type="ORF">FCALED_LOCUS12129</name>
</gene>
<dbReference type="InterPro" id="IPR011043">
    <property type="entry name" value="Gal_Oxase/kelch_b-propeller"/>
</dbReference>
<keyword evidence="3" id="KW-1133">Transmembrane helix</keyword>
<dbReference type="PANTHER" id="PTHR46093">
    <property type="entry name" value="ACYL-COA-BINDING DOMAIN-CONTAINING PROTEIN 5"/>
    <property type="match status" value="1"/>
</dbReference>
<dbReference type="Proteomes" id="UP000789570">
    <property type="component" value="Unassembled WGS sequence"/>
</dbReference>
<feature type="transmembrane region" description="Helical" evidence="3">
    <location>
        <begin position="367"/>
        <end position="392"/>
    </location>
</feature>
<dbReference type="SUPFAM" id="SSF50965">
    <property type="entry name" value="Galactose oxidase, central domain"/>
    <property type="match status" value="1"/>
</dbReference>
<comment type="caution">
    <text evidence="4">The sequence shown here is derived from an EMBL/GenBank/DDBJ whole genome shotgun (WGS) entry which is preliminary data.</text>
</comment>
<dbReference type="Gene3D" id="2.120.10.80">
    <property type="entry name" value="Kelch-type beta propeller"/>
    <property type="match status" value="2"/>
</dbReference>
<evidence type="ECO:0000256" key="2">
    <source>
        <dbReference type="ARBA" id="ARBA00022737"/>
    </source>
</evidence>
<dbReference type="OrthoDB" id="432528at2759"/>
<dbReference type="PANTHER" id="PTHR46093:SF18">
    <property type="entry name" value="FIBRONECTIN TYPE-III DOMAIN-CONTAINING PROTEIN"/>
    <property type="match status" value="1"/>
</dbReference>
<evidence type="ECO:0000313" key="5">
    <source>
        <dbReference type="Proteomes" id="UP000789570"/>
    </source>
</evidence>
<evidence type="ECO:0000313" key="4">
    <source>
        <dbReference type="EMBL" id="CAG8673380.1"/>
    </source>
</evidence>
<dbReference type="AlphaFoldDB" id="A0A9N9HC52"/>